<dbReference type="RefSeq" id="WP_145638579.1">
    <property type="nucleotide sequence ID" value="NZ_VIWP01000004.1"/>
</dbReference>
<feature type="transmembrane region" description="Helical" evidence="2">
    <location>
        <begin position="12"/>
        <end position="37"/>
    </location>
</feature>
<organism evidence="3 4">
    <name type="scientific">Neorhizobium alkalisoli</name>
    <dbReference type="NCBI Taxonomy" id="528178"/>
    <lineage>
        <taxon>Bacteria</taxon>
        <taxon>Pseudomonadati</taxon>
        <taxon>Pseudomonadota</taxon>
        <taxon>Alphaproteobacteria</taxon>
        <taxon>Hyphomicrobiales</taxon>
        <taxon>Rhizobiaceae</taxon>
        <taxon>Rhizobium/Agrobacterium group</taxon>
        <taxon>Neorhizobium</taxon>
    </lineage>
</organism>
<gene>
    <name evidence="3" type="ORF">FHW37_104320</name>
</gene>
<dbReference type="Proteomes" id="UP000320653">
    <property type="component" value="Unassembled WGS sequence"/>
</dbReference>
<feature type="region of interest" description="Disordered" evidence="1">
    <location>
        <begin position="409"/>
        <end position="459"/>
    </location>
</feature>
<keyword evidence="2" id="KW-1133">Transmembrane helix</keyword>
<feature type="transmembrane region" description="Helical" evidence="2">
    <location>
        <begin position="49"/>
        <end position="72"/>
    </location>
</feature>
<evidence type="ECO:0000313" key="3">
    <source>
        <dbReference type="EMBL" id="TWF53049.1"/>
    </source>
</evidence>
<evidence type="ECO:0000256" key="2">
    <source>
        <dbReference type="SAM" id="Phobius"/>
    </source>
</evidence>
<feature type="transmembrane region" description="Helical" evidence="2">
    <location>
        <begin position="84"/>
        <end position="106"/>
    </location>
</feature>
<evidence type="ECO:0000313" key="4">
    <source>
        <dbReference type="Proteomes" id="UP000320653"/>
    </source>
</evidence>
<keyword evidence="4" id="KW-1185">Reference proteome</keyword>
<dbReference type="AlphaFoldDB" id="A0A561QRS5"/>
<keyword evidence="2" id="KW-0472">Membrane</keyword>
<protein>
    <submittedName>
        <fullName evidence="3">Uncharacterized protein</fullName>
    </submittedName>
</protein>
<keyword evidence="2" id="KW-0812">Transmembrane</keyword>
<proteinExistence type="predicted"/>
<name>A0A561QRS5_9HYPH</name>
<feature type="compositionally biased region" description="Basic and acidic residues" evidence="1">
    <location>
        <begin position="448"/>
        <end position="459"/>
    </location>
</feature>
<feature type="compositionally biased region" description="Basic and acidic residues" evidence="1">
    <location>
        <begin position="409"/>
        <end position="439"/>
    </location>
</feature>
<comment type="caution">
    <text evidence="3">The sequence shown here is derived from an EMBL/GenBank/DDBJ whole genome shotgun (WGS) entry which is preliminary data.</text>
</comment>
<reference evidence="3 4" key="1">
    <citation type="submission" date="2019-06" db="EMBL/GenBank/DDBJ databases">
        <title>Sorghum-associated microbial communities from plants grown in Nebraska, USA.</title>
        <authorList>
            <person name="Schachtman D."/>
        </authorList>
    </citation>
    <scope>NUCLEOTIDE SEQUENCE [LARGE SCALE GENOMIC DNA]</scope>
    <source>
        <strain evidence="3 4">1225</strain>
    </source>
</reference>
<sequence>MALGASRRLADGVVAVETMTRFALAVLALASGVYTYLGARTILDGSPTAVFFAAIIYSASVSVGIYAFWSYMARFYPHVTNRTGRTALLGVMAVGAAMIMAMSSWLNAAALAGSAAVEQHLSETVEDYTADLDRAHQNALAAQSLLPDIQRAGERFAQLAGVERQSGSLTGTTGSGSVVQLLTQMSAQMKSLEAGINASREQVNDLFTQGQKRLETMRSLVSAPGNIEPRADQFSTEAVALTGVITSLAQTSIAPSIRRAADDLSLGFIAPVPDGAAPDLVNRQNQVMETVKASVASQSKALAKAADEILSRPPVQERRFVPLSPAAAVLTYAQDFIPAWAGAISIDLLPGVMVFILAVVHGAIRKQEQALPFADRITAGELLAALEVQRAIAANGMSLEAATARAEARSEAAAEAKADADTDTEKPNEARAKDEHSDEANNITSLDLKSRRDRSHEDR</sequence>
<evidence type="ECO:0000256" key="1">
    <source>
        <dbReference type="SAM" id="MobiDB-lite"/>
    </source>
</evidence>
<dbReference type="EMBL" id="VIWP01000004">
    <property type="protein sequence ID" value="TWF53049.1"/>
    <property type="molecule type" value="Genomic_DNA"/>
</dbReference>
<accession>A0A561QRS5</accession>
<feature type="transmembrane region" description="Helical" evidence="2">
    <location>
        <begin position="339"/>
        <end position="360"/>
    </location>
</feature>
<dbReference type="OrthoDB" id="7799972at2"/>